<dbReference type="RefSeq" id="WP_249505241.1">
    <property type="nucleotide sequence ID" value="NZ_CP097253.1"/>
</dbReference>
<evidence type="ECO:0000313" key="8">
    <source>
        <dbReference type="EMBL" id="UUR09467.1"/>
    </source>
</evidence>
<evidence type="ECO:0000259" key="7">
    <source>
        <dbReference type="Pfam" id="PF22692"/>
    </source>
</evidence>
<feature type="domain" description="Flagellar basal body rod protein N-terminal" evidence="5">
    <location>
        <begin position="13"/>
        <end position="35"/>
    </location>
</feature>
<name>A0ABY5N1N2_9SPHN</name>
<evidence type="ECO:0000313" key="9">
    <source>
        <dbReference type="Proteomes" id="UP000831921"/>
    </source>
</evidence>
<evidence type="ECO:0000256" key="2">
    <source>
        <dbReference type="ARBA" id="ARBA00009677"/>
    </source>
</evidence>
<evidence type="ECO:0000259" key="5">
    <source>
        <dbReference type="Pfam" id="PF00460"/>
    </source>
</evidence>
<feature type="domain" description="Flagellar hook protein FlgE/F/G-like D1" evidence="7">
    <location>
        <begin position="85"/>
        <end position="152"/>
    </location>
</feature>
<proteinExistence type="inferred from homology"/>
<dbReference type="PANTHER" id="PTHR30435:SF19">
    <property type="entry name" value="FLAGELLAR BASAL-BODY ROD PROTEIN FLGG"/>
    <property type="match status" value="1"/>
</dbReference>
<dbReference type="InterPro" id="IPR037925">
    <property type="entry name" value="FlgE/F/G-like"/>
</dbReference>
<keyword evidence="8" id="KW-0966">Cell projection</keyword>
<dbReference type="InterPro" id="IPR053967">
    <property type="entry name" value="LlgE_F_G-like_D1"/>
</dbReference>
<evidence type="ECO:0000256" key="3">
    <source>
        <dbReference type="ARBA" id="ARBA00023143"/>
    </source>
</evidence>
<gene>
    <name evidence="8" type="ORF">M1K48_11255</name>
</gene>
<reference evidence="8 9" key="1">
    <citation type="submission" date="2022-05" db="EMBL/GenBank/DDBJ databases">
        <title>S8-45 Sphingomonas ultraviolaceadurans.</title>
        <authorList>
            <person name="Liu Y."/>
        </authorList>
    </citation>
    <scope>NUCLEOTIDE SEQUENCE [LARGE SCALE GENOMIC DNA]</scope>
    <source>
        <strain evidence="8 9">S8-45</strain>
    </source>
</reference>
<dbReference type="PANTHER" id="PTHR30435">
    <property type="entry name" value="FLAGELLAR PROTEIN"/>
    <property type="match status" value="1"/>
</dbReference>
<evidence type="ECO:0000256" key="4">
    <source>
        <dbReference type="RuleBase" id="RU362116"/>
    </source>
</evidence>
<accession>A0ABY5N1N2</accession>
<dbReference type="Pfam" id="PF00460">
    <property type="entry name" value="Flg_bb_rod"/>
    <property type="match status" value="1"/>
</dbReference>
<keyword evidence="8" id="KW-0969">Cilium</keyword>
<dbReference type="InterPro" id="IPR020013">
    <property type="entry name" value="Flagellar_FlgE/F/G"/>
</dbReference>
<keyword evidence="3 4" id="KW-0975">Bacterial flagellum</keyword>
<dbReference type="EMBL" id="CP097253">
    <property type="protein sequence ID" value="UUR09467.1"/>
    <property type="molecule type" value="Genomic_DNA"/>
</dbReference>
<dbReference type="Proteomes" id="UP000831921">
    <property type="component" value="Chromosome"/>
</dbReference>
<comment type="subcellular location">
    <subcellularLocation>
        <location evidence="1 4">Bacterial flagellum basal body</location>
    </subcellularLocation>
</comment>
<dbReference type="Pfam" id="PF06429">
    <property type="entry name" value="Flg_bbr_C"/>
    <property type="match status" value="1"/>
</dbReference>
<dbReference type="Pfam" id="PF22692">
    <property type="entry name" value="LlgE_F_G_D1"/>
    <property type="match status" value="1"/>
</dbReference>
<sequence length="247" mass="25583">MDIPAYVLLSHETALRRKMDVVANNLANLSTSGFKREQPVFQEALRRSDSDEPAARAVSFVLDFGRVHDQAEGAFNATGNPLDVAVEGAGFLSVALPDGTTGYTRAGGLQILADGKLGSAGGLPLLSDNGQPIAIPAEAQGGLRIAGDGTVEGPDGPLGRIGVTRFADEGTLAQRGDGVMVGEGGTPLAAADTRLRSGGLEASNVQPIAETTAMIEILRAYQTSQRMGEALGDLRRSAIGRLGAFRN</sequence>
<evidence type="ECO:0000259" key="6">
    <source>
        <dbReference type="Pfam" id="PF06429"/>
    </source>
</evidence>
<evidence type="ECO:0000256" key="1">
    <source>
        <dbReference type="ARBA" id="ARBA00004117"/>
    </source>
</evidence>
<keyword evidence="9" id="KW-1185">Reference proteome</keyword>
<dbReference type="SUPFAM" id="SSF117143">
    <property type="entry name" value="Flagellar hook protein flgE"/>
    <property type="match status" value="1"/>
</dbReference>
<protein>
    <submittedName>
        <fullName evidence="8">Flagellar hook-basal body complex protein</fullName>
    </submittedName>
</protein>
<dbReference type="InterPro" id="IPR010930">
    <property type="entry name" value="Flg_bb/hook_C_dom"/>
</dbReference>
<organism evidence="8 9">
    <name type="scientific">Sphingomonas glaciei</name>
    <dbReference type="NCBI Taxonomy" id="2938948"/>
    <lineage>
        <taxon>Bacteria</taxon>
        <taxon>Pseudomonadati</taxon>
        <taxon>Pseudomonadota</taxon>
        <taxon>Alphaproteobacteria</taxon>
        <taxon>Sphingomonadales</taxon>
        <taxon>Sphingomonadaceae</taxon>
        <taxon>Sphingomonas</taxon>
    </lineage>
</organism>
<dbReference type="InterPro" id="IPR001444">
    <property type="entry name" value="Flag_bb_rod_N"/>
</dbReference>
<keyword evidence="8" id="KW-0282">Flagellum</keyword>
<dbReference type="NCBIfam" id="TIGR03506">
    <property type="entry name" value="FlgEFG_subfam"/>
    <property type="match status" value="1"/>
</dbReference>
<comment type="similarity">
    <text evidence="2 4">Belongs to the flagella basal body rod proteins family.</text>
</comment>
<feature type="domain" description="Flagellar basal-body/hook protein C-terminal" evidence="6">
    <location>
        <begin position="197"/>
        <end position="239"/>
    </location>
</feature>